<dbReference type="PANTHER" id="PTHR36978:SF4">
    <property type="entry name" value="P-LOOP CONTAINING NUCLEOSIDE TRIPHOSPHATE HYDROLASE PROTEIN"/>
    <property type="match status" value="1"/>
</dbReference>
<evidence type="ECO:0000313" key="2">
    <source>
        <dbReference type="Proteomes" id="UP001612741"/>
    </source>
</evidence>
<gene>
    <name evidence="1" type="ORF">ACIBG2_03665</name>
</gene>
<dbReference type="RefSeq" id="WP_397078593.1">
    <property type="nucleotide sequence ID" value="NZ_JBITGY010000001.1"/>
</dbReference>
<protein>
    <submittedName>
        <fullName evidence="1">Sulfotransferase family protein</fullName>
        <ecNumber evidence="1">2.8.2.-</ecNumber>
    </submittedName>
</protein>
<reference evidence="1 2" key="1">
    <citation type="submission" date="2024-10" db="EMBL/GenBank/DDBJ databases">
        <title>The Natural Products Discovery Center: Release of the First 8490 Sequenced Strains for Exploring Actinobacteria Biosynthetic Diversity.</title>
        <authorList>
            <person name="Kalkreuter E."/>
            <person name="Kautsar S.A."/>
            <person name="Yang D."/>
            <person name="Bader C.D."/>
            <person name="Teijaro C.N."/>
            <person name="Fluegel L."/>
            <person name="Davis C.M."/>
            <person name="Simpson J.R."/>
            <person name="Lauterbach L."/>
            <person name="Steele A.D."/>
            <person name="Gui C."/>
            <person name="Meng S."/>
            <person name="Li G."/>
            <person name="Viehrig K."/>
            <person name="Ye F."/>
            <person name="Su P."/>
            <person name="Kiefer A.F."/>
            <person name="Nichols A."/>
            <person name="Cepeda A.J."/>
            <person name="Yan W."/>
            <person name="Fan B."/>
            <person name="Jiang Y."/>
            <person name="Adhikari A."/>
            <person name="Zheng C.-J."/>
            <person name="Schuster L."/>
            <person name="Cowan T.M."/>
            <person name="Smanski M.J."/>
            <person name="Chevrette M.G."/>
            <person name="De Carvalho L.P.S."/>
            <person name="Shen B."/>
        </authorList>
    </citation>
    <scope>NUCLEOTIDE SEQUENCE [LARGE SCALE GENOMIC DNA]</scope>
    <source>
        <strain evidence="1 2">NPDC050545</strain>
    </source>
</reference>
<dbReference type="Pfam" id="PF17784">
    <property type="entry name" value="Sulfotransfer_4"/>
    <property type="match status" value="1"/>
</dbReference>
<sequence length="226" mass="25704">MKVIGVGFGRTGTTSLKMALERLGYGPCYHMFDIVEEPARIGTWIDAAEGRQVDWDRAFQGYGSAVDFPVAAFWRELTARYPDAKVILTVRDPDAWYDSATRTIFKKALRARRLSGGIGLKLVSWLAPDLAAFVKMTDTAIMRRVFAGNVADRRHALEVFDRHVKDVVAEVPQQRLLVYDVSQGWEPLCDFLGEAVPGDPFPRGNDTRTFEQEERERVRRLIARRR</sequence>
<dbReference type="EMBL" id="JBITGY010000001">
    <property type="protein sequence ID" value="MFI6496454.1"/>
    <property type="molecule type" value="Genomic_DNA"/>
</dbReference>
<keyword evidence="1" id="KW-0808">Transferase</keyword>
<dbReference type="EC" id="2.8.2.-" evidence="1"/>
<proteinExistence type="predicted"/>
<accession>A0ABW7YM67</accession>
<dbReference type="PANTHER" id="PTHR36978">
    <property type="entry name" value="P-LOOP CONTAINING NUCLEOTIDE TRIPHOSPHATE HYDROLASE"/>
    <property type="match status" value="1"/>
</dbReference>
<evidence type="ECO:0000313" key="1">
    <source>
        <dbReference type="EMBL" id="MFI6496454.1"/>
    </source>
</evidence>
<dbReference type="InterPro" id="IPR027417">
    <property type="entry name" value="P-loop_NTPase"/>
</dbReference>
<dbReference type="GO" id="GO:0016740">
    <property type="term" value="F:transferase activity"/>
    <property type="evidence" value="ECO:0007669"/>
    <property type="project" value="UniProtKB-KW"/>
</dbReference>
<dbReference type="Gene3D" id="3.40.50.300">
    <property type="entry name" value="P-loop containing nucleotide triphosphate hydrolases"/>
    <property type="match status" value="1"/>
</dbReference>
<name>A0ABW7YM67_9ACTN</name>
<dbReference type="Proteomes" id="UP001612741">
    <property type="component" value="Unassembled WGS sequence"/>
</dbReference>
<keyword evidence="2" id="KW-1185">Reference proteome</keyword>
<organism evidence="1 2">
    <name type="scientific">Nonomuraea typhae</name>
    <dbReference type="NCBI Taxonomy" id="2603600"/>
    <lineage>
        <taxon>Bacteria</taxon>
        <taxon>Bacillati</taxon>
        <taxon>Actinomycetota</taxon>
        <taxon>Actinomycetes</taxon>
        <taxon>Streptosporangiales</taxon>
        <taxon>Streptosporangiaceae</taxon>
        <taxon>Nonomuraea</taxon>
    </lineage>
</organism>
<comment type="caution">
    <text evidence="1">The sequence shown here is derived from an EMBL/GenBank/DDBJ whole genome shotgun (WGS) entry which is preliminary data.</text>
</comment>
<dbReference type="SUPFAM" id="SSF52540">
    <property type="entry name" value="P-loop containing nucleoside triphosphate hydrolases"/>
    <property type="match status" value="1"/>
</dbReference>
<dbReference type="InterPro" id="IPR040632">
    <property type="entry name" value="Sulfotransfer_4"/>
</dbReference>